<comment type="catalytic activity">
    <reaction evidence="14">
        <text>L-threonyl-[protein] + ATP = O-phospho-L-threonyl-[protein] + ADP + H(+)</text>
        <dbReference type="Rhea" id="RHEA:46608"/>
        <dbReference type="Rhea" id="RHEA-COMP:11060"/>
        <dbReference type="Rhea" id="RHEA-COMP:11605"/>
        <dbReference type="ChEBI" id="CHEBI:15378"/>
        <dbReference type="ChEBI" id="CHEBI:30013"/>
        <dbReference type="ChEBI" id="CHEBI:30616"/>
        <dbReference type="ChEBI" id="CHEBI:61977"/>
        <dbReference type="ChEBI" id="CHEBI:456216"/>
        <dbReference type="EC" id="2.7.11.1"/>
    </reaction>
</comment>
<keyword evidence="4" id="KW-0597">Phosphoprotein</keyword>
<evidence type="ECO:0000259" key="18">
    <source>
        <dbReference type="PROSITE" id="PS50011"/>
    </source>
</evidence>
<keyword evidence="12" id="KW-0675">Receptor</keyword>
<evidence type="ECO:0000256" key="12">
    <source>
        <dbReference type="ARBA" id="ARBA00023170"/>
    </source>
</evidence>
<keyword evidence="8" id="KW-0418">Kinase</keyword>
<keyword evidence="6 17" id="KW-0732">Signal</keyword>
<dbReference type="FunFam" id="2.90.10.10:FF:000004">
    <property type="entry name" value="G-type lectin S-receptor-like serine/threonine-protein kinase"/>
    <property type="match status" value="1"/>
</dbReference>
<feature type="domain" description="Bulb-type lectin" evidence="19">
    <location>
        <begin position="21"/>
        <end position="140"/>
    </location>
</feature>
<dbReference type="Gene3D" id="2.90.10.10">
    <property type="entry name" value="Bulb-type lectin domain"/>
    <property type="match status" value="3"/>
</dbReference>
<feature type="signal peptide" evidence="17">
    <location>
        <begin position="1"/>
        <end position="20"/>
    </location>
</feature>
<gene>
    <name evidence="21" type="ORF">SO802_014813</name>
</gene>
<evidence type="ECO:0000256" key="1">
    <source>
        <dbReference type="ARBA" id="ARBA00004167"/>
    </source>
</evidence>
<dbReference type="InterPro" id="IPR011009">
    <property type="entry name" value="Kinase-like_dom_sf"/>
</dbReference>
<comment type="caution">
    <text evidence="21">The sequence shown here is derived from an EMBL/GenBank/DDBJ whole genome shotgun (WGS) entry which is preliminary data.</text>
</comment>
<dbReference type="GO" id="GO:0004674">
    <property type="term" value="F:protein serine/threonine kinase activity"/>
    <property type="evidence" value="ECO:0007669"/>
    <property type="project" value="UniProtKB-KW"/>
</dbReference>
<dbReference type="GO" id="GO:0048544">
    <property type="term" value="P:recognition of pollen"/>
    <property type="evidence" value="ECO:0007669"/>
    <property type="project" value="InterPro"/>
</dbReference>
<name>A0AAW2CSL7_9ROSI</name>
<keyword evidence="7" id="KW-0547">Nucleotide-binding</keyword>
<dbReference type="Pfam" id="PF08276">
    <property type="entry name" value="PAN_2"/>
    <property type="match status" value="2"/>
</dbReference>
<evidence type="ECO:0000256" key="15">
    <source>
        <dbReference type="ARBA" id="ARBA00048679"/>
    </source>
</evidence>
<dbReference type="PROSITE" id="PS50927">
    <property type="entry name" value="BULB_LECTIN"/>
    <property type="match status" value="3"/>
</dbReference>
<dbReference type="SUPFAM" id="SSF56112">
    <property type="entry name" value="Protein kinase-like (PK-like)"/>
    <property type="match status" value="2"/>
</dbReference>
<evidence type="ECO:0000256" key="8">
    <source>
        <dbReference type="ARBA" id="ARBA00022777"/>
    </source>
</evidence>
<dbReference type="Pfam" id="PF01453">
    <property type="entry name" value="B_lectin"/>
    <property type="match status" value="2"/>
</dbReference>
<evidence type="ECO:0000256" key="4">
    <source>
        <dbReference type="ARBA" id="ARBA00022553"/>
    </source>
</evidence>
<dbReference type="SMART" id="SM00108">
    <property type="entry name" value="B_lectin"/>
    <property type="match status" value="3"/>
</dbReference>
<feature type="domain" description="Protein kinase" evidence="18">
    <location>
        <begin position="444"/>
        <end position="729"/>
    </location>
</feature>
<keyword evidence="5 16" id="KW-0812">Transmembrane</keyword>
<dbReference type="SMART" id="SM00220">
    <property type="entry name" value="S_TKc"/>
    <property type="match status" value="1"/>
</dbReference>
<keyword evidence="9 16" id="KW-1133">Transmembrane helix</keyword>
<dbReference type="PROSITE" id="PS00108">
    <property type="entry name" value="PROTEIN_KINASE_ST"/>
    <property type="match status" value="2"/>
</dbReference>
<reference evidence="21 22" key="1">
    <citation type="submission" date="2024-01" db="EMBL/GenBank/DDBJ databases">
        <title>A telomere-to-telomere, gap-free genome of sweet tea (Lithocarpus litseifolius).</title>
        <authorList>
            <person name="Zhou J."/>
        </authorList>
    </citation>
    <scope>NUCLEOTIDE SEQUENCE [LARGE SCALE GENOMIC DNA]</scope>
    <source>
        <strain evidence="21">Zhou-2022a</strain>
        <tissue evidence="21">Leaf</tissue>
    </source>
</reference>
<evidence type="ECO:0000256" key="9">
    <source>
        <dbReference type="ARBA" id="ARBA00022989"/>
    </source>
</evidence>
<organism evidence="21 22">
    <name type="scientific">Lithocarpus litseifolius</name>
    <dbReference type="NCBI Taxonomy" id="425828"/>
    <lineage>
        <taxon>Eukaryota</taxon>
        <taxon>Viridiplantae</taxon>
        <taxon>Streptophyta</taxon>
        <taxon>Embryophyta</taxon>
        <taxon>Tracheophyta</taxon>
        <taxon>Spermatophyta</taxon>
        <taxon>Magnoliopsida</taxon>
        <taxon>eudicotyledons</taxon>
        <taxon>Gunneridae</taxon>
        <taxon>Pentapetalae</taxon>
        <taxon>rosids</taxon>
        <taxon>fabids</taxon>
        <taxon>Fagales</taxon>
        <taxon>Fagaceae</taxon>
        <taxon>Lithocarpus</taxon>
    </lineage>
</organism>
<dbReference type="InterPro" id="IPR003609">
    <property type="entry name" value="Pan_app"/>
</dbReference>
<feature type="domain" description="Apple" evidence="20">
    <location>
        <begin position="1181"/>
        <end position="1261"/>
    </location>
</feature>
<evidence type="ECO:0000256" key="14">
    <source>
        <dbReference type="ARBA" id="ARBA00047899"/>
    </source>
</evidence>
<dbReference type="InterPro" id="IPR001245">
    <property type="entry name" value="Ser-Thr/Tyr_kinase_cat_dom"/>
</dbReference>
<evidence type="ECO:0000256" key="3">
    <source>
        <dbReference type="ARBA" id="ARBA00022527"/>
    </source>
</evidence>
<evidence type="ECO:0000256" key="11">
    <source>
        <dbReference type="ARBA" id="ARBA00023157"/>
    </source>
</evidence>
<dbReference type="Pfam" id="PF11883">
    <property type="entry name" value="DUF3403"/>
    <property type="match status" value="1"/>
</dbReference>
<dbReference type="Pfam" id="PF00069">
    <property type="entry name" value="Pkinase"/>
    <property type="match status" value="1"/>
</dbReference>
<dbReference type="CDD" id="cd01098">
    <property type="entry name" value="PAN_AP_plant"/>
    <property type="match status" value="2"/>
</dbReference>
<dbReference type="GO" id="GO:0016020">
    <property type="term" value="C:membrane"/>
    <property type="evidence" value="ECO:0007669"/>
    <property type="project" value="UniProtKB-SubCell"/>
</dbReference>
<protein>
    <recommendedName>
        <fullName evidence="2">non-specific serine/threonine protein kinase</fullName>
        <ecNumber evidence="2">2.7.11.1</ecNumber>
    </recommendedName>
</protein>
<feature type="domain" description="Protein kinase" evidence="18">
    <location>
        <begin position="1224"/>
        <end position="1588"/>
    </location>
</feature>
<dbReference type="Gene3D" id="3.50.4.10">
    <property type="entry name" value="Hepatocyte Growth Factor"/>
    <property type="match status" value="1"/>
</dbReference>
<dbReference type="Pfam" id="PF07714">
    <property type="entry name" value="PK_Tyr_Ser-Thr"/>
    <property type="match status" value="1"/>
</dbReference>
<dbReference type="FunFam" id="2.90.10.10:FF:000001">
    <property type="entry name" value="G-type lectin S-receptor-like serine/threonine-protein kinase"/>
    <property type="match status" value="1"/>
</dbReference>
<dbReference type="EMBL" id="JAZDWU010000005">
    <property type="protein sequence ID" value="KAL0001032.1"/>
    <property type="molecule type" value="Genomic_DNA"/>
</dbReference>
<evidence type="ECO:0000259" key="20">
    <source>
        <dbReference type="PROSITE" id="PS50948"/>
    </source>
</evidence>
<accession>A0AAW2CSL7</accession>
<dbReference type="InterPro" id="IPR001480">
    <property type="entry name" value="Bulb-type_lectin_dom"/>
</dbReference>
<evidence type="ECO:0000259" key="19">
    <source>
        <dbReference type="PROSITE" id="PS50927"/>
    </source>
</evidence>
<keyword evidence="10 16" id="KW-0472">Membrane</keyword>
<sequence length="1628" mass="182591">MQSFTFVFFLSLVSLEFSSGADIIASMQFIIKGETLVSPSQRFELGFFSLGNSRNLYLGVWYKKFPRTIVWVANREIPLPDSYGALTLAENGNLIITDQNNHTAWSSNSSGAEMPIAQLLESGNFVVREKANNNTESYIWQSFDFPSDTQLPGMKMGWNFRTGLNRFLTSWKNATDPSRGEFTYTFDNLGLPQLVFRKGSEKKFRTGLWNGQRFSGAVTNINPVFKPSIVYNKGELYYMYEATDNSVVTRVTLTESGSVQRLLLNEGSGEWGVMYSIPNDLCDVYAQCGANGICKISKRPICECLKGFVPKHQKEWEVLNWTGGCMRRLPLTCQKGEGFLKLEGVKSPDLVQFWLNTSTSLKECESECLKNCSCTAYANSDIRNGGTGCLMWFGELIDIREFDEKGEQAIYIREAASELGKRTKEDLDVPLFDFVTIVRSTNNFSGTNKIGEGGFGPVYKKFRTGLWNGLRFSGTVVNIYAVFKPNIVYKKDELYYMYEATDNYIVTRVTLTESGSVQRLCFISTTSKPNLFFYAKCMADRNGRASLDWQKRFQIVMGIARGLLYLHQDSRLRIVHRDLKTSNIFLDGELNPKISDFGIARIFGGDQVEAKTKRVIGTYGYMSPEYAIDGKFSVKSDVFGLGVLMLEILSGQKNRGFSHPNHHHNLLGHAWLLWNENKALELLDPCLKESYVKPQFLRCIQVGLLCVQKLPQDRPAMSSVVFMLGNEGVPLPQPKQPGFFIERSSNDAGVSKIVVGSHTETFTYLFVYSILSTFLRTSITLDTTTPTQSIRDGDTLASARRRFQMGFFSPDNSKSRYVGIWYTISSGTVVWVANRDTPLNDHLGVLKVTDGVAILLNSTNSTVCCNIGNTPVCACLEGFLPKSPKAWDSVDWSDGCVRMTPLNCSDGPQWCIFHALQLARKFVYYMLFSLGKKAYFEIMIVFKPLFVYCFLSCFLRFSATLDTLTPSHSIRDGETLVSSGGSFELGFFSLGDLKGRYLGIWYGISTDAVVWVANREAPLYNNSGVLKITDKGDIVLLSNTRIVWSSNTSRAADSPVAQLLDSGNLVVKDGSGNNLENFLWQSFDYPCDTLMPGMKLGKNFVTGQDRLLTSWKSTEDPAQGEFSLRIDTHGLPQLVVMKEDKIKDRAGPWNGLTFTGNPRSPKDWNSVDWSDGCVRRTQLECNGDGFLKYTNLKLPDTSSSWFNRTMSLKECEGLCLKNCSCTAYSNLDISGEGSGCLLWFGILNDMKVFSQDGQDLYIRLANSELGTFYFRYLHSSRMRQEAIIFASSTPVMGILILGVILYVWKKKLSFKGKAIRHGLVVSQFNNTNQVIHANPSPNISGITRKDYNNEGGNEDVELPIFDMTDIANATCNFSSNNKLGEGGFGPVYRVNKNILTNHTRSTLLDWHNRIRIIFGIARGLLYLHQDSRLRIIHRDLKASNILLDDSMNPKISDFGLARTFGGDQTEHKTKRIVGTYGYMSPEYAGHGKFSIKSDVFSFGVLVLEIVSGKRNQGFCHSDDHLNLIGHAWRLWIEDKATELIDKSLGNKCTLSDHVLRCIHVGLLCVQQRPEDRPDMSSVVLMLSGESLLPKPRQPGFYMEKALPEADSSSTKLEPCSTNEISITLLMGR</sequence>
<comment type="subcellular location">
    <subcellularLocation>
        <location evidence="1">Membrane</location>
        <topology evidence="1">Single-pass membrane protein</topology>
    </subcellularLocation>
</comment>
<keyword evidence="8" id="KW-0808">Transferase</keyword>
<keyword evidence="3" id="KW-0723">Serine/threonine-protein kinase</keyword>
<dbReference type="InterPro" id="IPR000719">
    <property type="entry name" value="Prot_kinase_dom"/>
</dbReference>
<dbReference type="SUPFAM" id="SSF51110">
    <property type="entry name" value="alpha-D-mannose-specific plant lectins"/>
    <property type="match status" value="2"/>
</dbReference>
<dbReference type="SMART" id="SM00473">
    <property type="entry name" value="PAN_AP"/>
    <property type="match status" value="2"/>
</dbReference>
<dbReference type="Proteomes" id="UP001459277">
    <property type="component" value="Unassembled WGS sequence"/>
</dbReference>
<dbReference type="InterPro" id="IPR021820">
    <property type="entry name" value="S-locus_recpt_kinase_C"/>
</dbReference>
<evidence type="ECO:0000256" key="17">
    <source>
        <dbReference type="SAM" id="SignalP"/>
    </source>
</evidence>
<dbReference type="Gene3D" id="3.30.200.20">
    <property type="entry name" value="Phosphorylase Kinase, domain 1"/>
    <property type="match status" value="2"/>
</dbReference>
<keyword evidence="22" id="KW-1185">Reference proteome</keyword>
<dbReference type="InterPro" id="IPR036426">
    <property type="entry name" value="Bulb-type_lectin_dom_sf"/>
</dbReference>
<feature type="chain" id="PRO_5043531133" description="non-specific serine/threonine protein kinase" evidence="17">
    <location>
        <begin position="21"/>
        <end position="1628"/>
    </location>
</feature>
<keyword evidence="11" id="KW-1015">Disulfide bond</keyword>
<dbReference type="PROSITE" id="PS50948">
    <property type="entry name" value="PAN"/>
    <property type="match status" value="2"/>
</dbReference>
<dbReference type="PROSITE" id="PS50011">
    <property type="entry name" value="PROTEIN_KINASE_DOM"/>
    <property type="match status" value="2"/>
</dbReference>
<evidence type="ECO:0000256" key="2">
    <source>
        <dbReference type="ARBA" id="ARBA00012513"/>
    </source>
</evidence>
<evidence type="ECO:0000313" key="21">
    <source>
        <dbReference type="EMBL" id="KAL0001032.1"/>
    </source>
</evidence>
<feature type="domain" description="Bulb-type lectin" evidence="19">
    <location>
        <begin position="961"/>
        <end position="1080"/>
    </location>
</feature>
<dbReference type="PANTHER" id="PTHR32444">
    <property type="entry name" value="BULB-TYPE LECTIN DOMAIN-CONTAINING PROTEIN"/>
    <property type="match status" value="1"/>
</dbReference>
<dbReference type="InterPro" id="IPR008271">
    <property type="entry name" value="Ser/Thr_kinase_AS"/>
</dbReference>
<keyword evidence="13" id="KW-0325">Glycoprotein</keyword>
<comment type="catalytic activity">
    <reaction evidence="15">
        <text>L-seryl-[protein] + ATP = O-phospho-L-seryl-[protein] + ADP + H(+)</text>
        <dbReference type="Rhea" id="RHEA:17989"/>
        <dbReference type="Rhea" id="RHEA-COMP:9863"/>
        <dbReference type="Rhea" id="RHEA-COMP:11604"/>
        <dbReference type="ChEBI" id="CHEBI:15378"/>
        <dbReference type="ChEBI" id="CHEBI:29999"/>
        <dbReference type="ChEBI" id="CHEBI:30616"/>
        <dbReference type="ChEBI" id="CHEBI:83421"/>
        <dbReference type="ChEBI" id="CHEBI:456216"/>
        <dbReference type="EC" id="2.7.11.1"/>
    </reaction>
</comment>
<feature type="transmembrane region" description="Helical" evidence="16">
    <location>
        <begin position="1282"/>
        <end position="1304"/>
    </location>
</feature>
<dbReference type="GO" id="GO:0005524">
    <property type="term" value="F:ATP binding"/>
    <property type="evidence" value="ECO:0007669"/>
    <property type="project" value="InterPro"/>
</dbReference>
<evidence type="ECO:0000256" key="16">
    <source>
        <dbReference type="SAM" id="Phobius"/>
    </source>
</evidence>
<evidence type="ECO:0000256" key="13">
    <source>
        <dbReference type="ARBA" id="ARBA00023180"/>
    </source>
</evidence>
<evidence type="ECO:0000256" key="6">
    <source>
        <dbReference type="ARBA" id="ARBA00022729"/>
    </source>
</evidence>
<feature type="domain" description="Apple" evidence="20">
    <location>
        <begin position="333"/>
        <end position="415"/>
    </location>
</feature>
<feature type="domain" description="Bulb-type lectin" evidence="19">
    <location>
        <begin position="781"/>
        <end position="912"/>
    </location>
</feature>
<dbReference type="Pfam" id="PF00954">
    <property type="entry name" value="S_locus_glycop"/>
    <property type="match status" value="1"/>
</dbReference>
<evidence type="ECO:0000256" key="7">
    <source>
        <dbReference type="ARBA" id="ARBA00022741"/>
    </source>
</evidence>
<evidence type="ECO:0000256" key="10">
    <source>
        <dbReference type="ARBA" id="ARBA00023136"/>
    </source>
</evidence>
<dbReference type="EC" id="2.7.11.1" evidence="2"/>
<dbReference type="PANTHER" id="PTHR32444:SF118">
    <property type="entry name" value="OS09G0551150 PROTEIN"/>
    <property type="match status" value="1"/>
</dbReference>
<proteinExistence type="predicted"/>
<evidence type="ECO:0000313" key="22">
    <source>
        <dbReference type="Proteomes" id="UP001459277"/>
    </source>
</evidence>
<evidence type="ECO:0000256" key="5">
    <source>
        <dbReference type="ARBA" id="ARBA00022692"/>
    </source>
</evidence>
<dbReference type="Gene3D" id="1.10.510.10">
    <property type="entry name" value="Transferase(Phosphotransferase) domain 1"/>
    <property type="match status" value="2"/>
</dbReference>
<dbReference type="CDD" id="cd00028">
    <property type="entry name" value="B_lectin"/>
    <property type="match status" value="2"/>
</dbReference>
<dbReference type="InterPro" id="IPR000858">
    <property type="entry name" value="S_locus_glycoprot_dom"/>
</dbReference>
<dbReference type="FunFam" id="3.50.4.10:FF:000002">
    <property type="entry name" value="G-type lectin S-receptor-like serine/threonine-protein kinase"/>
    <property type="match status" value="1"/>
</dbReference>
<dbReference type="FunFam" id="1.10.510.10:FF:000060">
    <property type="entry name" value="G-type lectin S-receptor-like serine/threonine-protein kinase"/>
    <property type="match status" value="2"/>
</dbReference>